<protein>
    <submittedName>
        <fullName evidence="2">FixH family protein</fullName>
    </submittedName>
</protein>
<comment type="caution">
    <text evidence="2">The sequence shown here is derived from an EMBL/GenBank/DDBJ whole genome shotgun (WGS) entry which is preliminary data.</text>
</comment>
<dbReference type="Proteomes" id="UP001589747">
    <property type="component" value="Unassembled WGS sequence"/>
</dbReference>
<dbReference type="RefSeq" id="WP_377498336.1">
    <property type="nucleotide sequence ID" value="NZ_JBHMDO010000034.1"/>
</dbReference>
<proteinExistence type="predicted"/>
<accession>A0ABV5KU33</accession>
<dbReference type="InterPro" id="IPR032693">
    <property type="entry name" value="YtkA-like_dom"/>
</dbReference>
<feature type="domain" description="YtkA-like" evidence="1">
    <location>
        <begin position="40"/>
        <end position="117"/>
    </location>
</feature>
<reference evidence="2 3" key="1">
    <citation type="submission" date="2024-09" db="EMBL/GenBank/DDBJ databases">
        <authorList>
            <person name="Sun Q."/>
            <person name="Mori K."/>
        </authorList>
    </citation>
    <scope>NUCLEOTIDE SEQUENCE [LARGE SCALE GENOMIC DNA]</scope>
    <source>
        <strain evidence="2 3">TISTR 2452</strain>
    </source>
</reference>
<gene>
    <name evidence="2" type="ORF">ACFFSY_22635</name>
</gene>
<evidence type="ECO:0000259" key="1">
    <source>
        <dbReference type="Pfam" id="PF13115"/>
    </source>
</evidence>
<name>A0ABV5KU33_9BACL</name>
<evidence type="ECO:0000313" key="3">
    <source>
        <dbReference type="Proteomes" id="UP001589747"/>
    </source>
</evidence>
<dbReference type="PROSITE" id="PS51257">
    <property type="entry name" value="PROKAR_LIPOPROTEIN"/>
    <property type="match status" value="1"/>
</dbReference>
<organism evidence="2 3">
    <name type="scientific">Paenibacillus aurantiacus</name>
    <dbReference type="NCBI Taxonomy" id="1936118"/>
    <lineage>
        <taxon>Bacteria</taxon>
        <taxon>Bacillati</taxon>
        <taxon>Bacillota</taxon>
        <taxon>Bacilli</taxon>
        <taxon>Bacillales</taxon>
        <taxon>Paenibacillaceae</taxon>
        <taxon>Paenibacillus</taxon>
    </lineage>
</organism>
<keyword evidence="3" id="KW-1185">Reference proteome</keyword>
<dbReference type="Pfam" id="PF13115">
    <property type="entry name" value="YtkA"/>
    <property type="match status" value="1"/>
</dbReference>
<evidence type="ECO:0000313" key="2">
    <source>
        <dbReference type="EMBL" id="MFB9328742.1"/>
    </source>
</evidence>
<dbReference type="EMBL" id="JBHMDO010000034">
    <property type="protein sequence ID" value="MFB9328742.1"/>
    <property type="molecule type" value="Genomic_DNA"/>
</dbReference>
<sequence length="161" mass="17180">MSTYTLRRFASLGSMLLLSVLLFGCTANIPELDESGLPSHLTVKLQLPKQLEVGADSDFSVEVFKGGEPVGGAAQADFVFWPEGQRDAAVTVKAAETSPGVYSVSHRIQEEGIYYVQSLIDTNGDKVLPTKRIAVGAKAVEQLIAMENAAKPDEAAHGGHH</sequence>